<dbReference type="SMART" id="SM00563">
    <property type="entry name" value="PlsC"/>
    <property type="match status" value="1"/>
</dbReference>
<evidence type="ECO:0000259" key="9">
    <source>
        <dbReference type="SMART" id="SM00563"/>
    </source>
</evidence>
<evidence type="ECO:0000256" key="6">
    <source>
        <dbReference type="ARBA" id="ARBA00023315"/>
    </source>
</evidence>
<evidence type="ECO:0000256" key="3">
    <source>
        <dbReference type="ARBA" id="ARBA00022516"/>
    </source>
</evidence>
<keyword evidence="4 7" id="KW-0808">Transferase</keyword>
<comment type="similarity">
    <text evidence="2 7">Belongs to the 1-acyl-sn-glycerol-3-phosphate acyltransferase family.</text>
</comment>
<dbReference type="EMBL" id="DRXW01000291">
    <property type="protein sequence ID" value="HHR34256.1"/>
    <property type="molecule type" value="Genomic_DNA"/>
</dbReference>
<evidence type="ECO:0000256" key="5">
    <source>
        <dbReference type="ARBA" id="ARBA00023098"/>
    </source>
</evidence>
<evidence type="ECO:0000256" key="7">
    <source>
        <dbReference type="RuleBase" id="RU361267"/>
    </source>
</evidence>
<keyword evidence="7" id="KW-1208">Phospholipid metabolism</keyword>
<gene>
    <name evidence="10" type="ORF">ENM46_04855</name>
</gene>
<dbReference type="InterPro" id="IPR002123">
    <property type="entry name" value="Plipid/glycerol_acylTrfase"/>
</dbReference>
<dbReference type="Pfam" id="PF01553">
    <property type="entry name" value="Acyltransferase"/>
    <property type="match status" value="1"/>
</dbReference>
<evidence type="ECO:0000313" key="10">
    <source>
        <dbReference type="EMBL" id="HHR34256.1"/>
    </source>
</evidence>
<dbReference type="InterPro" id="IPR004552">
    <property type="entry name" value="AGP_acyltrans"/>
</dbReference>
<dbReference type="GO" id="GO:0003841">
    <property type="term" value="F:1-acylglycerol-3-phosphate O-acyltransferase activity"/>
    <property type="evidence" value="ECO:0007669"/>
    <property type="project" value="UniProtKB-UniRule"/>
</dbReference>
<keyword evidence="3 7" id="KW-0444">Lipid biosynthesis</keyword>
<evidence type="ECO:0000256" key="1">
    <source>
        <dbReference type="ARBA" id="ARBA00005189"/>
    </source>
</evidence>
<comment type="caution">
    <text evidence="10">The sequence shown here is derived from an EMBL/GenBank/DDBJ whole genome shotgun (WGS) entry which is preliminary data.</text>
</comment>
<comment type="domain">
    <text evidence="7">The HXXXXD motif is essential for acyltransferase activity and may constitute the binding site for the phosphate moiety of the glycerol-3-phosphate.</text>
</comment>
<keyword evidence="8" id="KW-1133">Transmembrane helix</keyword>
<organism evidence="10">
    <name type="scientific">Fervidobacterium nodosum</name>
    <dbReference type="NCBI Taxonomy" id="2424"/>
    <lineage>
        <taxon>Bacteria</taxon>
        <taxon>Thermotogati</taxon>
        <taxon>Thermotogota</taxon>
        <taxon>Thermotogae</taxon>
        <taxon>Thermotogales</taxon>
        <taxon>Fervidobacteriaceae</taxon>
        <taxon>Fervidobacterium</taxon>
    </lineage>
</organism>
<keyword evidence="7" id="KW-0594">Phospholipid biosynthesis</keyword>
<evidence type="ECO:0000256" key="4">
    <source>
        <dbReference type="ARBA" id="ARBA00022679"/>
    </source>
</evidence>
<keyword evidence="8" id="KW-0472">Membrane</keyword>
<dbReference type="PANTHER" id="PTHR10434:SF64">
    <property type="entry name" value="1-ACYL-SN-GLYCEROL-3-PHOSPHATE ACYLTRANSFERASE-RELATED"/>
    <property type="match status" value="1"/>
</dbReference>
<feature type="domain" description="Phospholipid/glycerol acyltransferase" evidence="9">
    <location>
        <begin position="76"/>
        <end position="189"/>
    </location>
</feature>
<sequence length="250" mass="28332">MRKIVNMLRTIWFLVGAFIYIFIYGSFVLLIGLLLGKENGRKFVLKQIEIFGRLAFKLLGVKVYVCGKKPDVSENYIIACNHQSILDIPLVLGYVGPTPFIAKKELGKFPVINLYLKYLGSELIDRGNIRQTALVIREVMKKLGQGYHFIIFPEGTRSPDGEVHPFKPRSLEIAYKSKVSVLPVSIWGNHLVIPKNKLTVQGNKTGIFINELVNPEDFASEEEMRIHVENLIRTGVEKLKEVINDEKSGC</sequence>
<comment type="catalytic activity">
    <reaction evidence="7">
        <text>a 1-acyl-sn-glycero-3-phosphate + an acyl-CoA = a 1,2-diacyl-sn-glycero-3-phosphate + CoA</text>
        <dbReference type="Rhea" id="RHEA:19709"/>
        <dbReference type="ChEBI" id="CHEBI:57287"/>
        <dbReference type="ChEBI" id="CHEBI:57970"/>
        <dbReference type="ChEBI" id="CHEBI:58342"/>
        <dbReference type="ChEBI" id="CHEBI:58608"/>
        <dbReference type="EC" id="2.3.1.51"/>
    </reaction>
</comment>
<evidence type="ECO:0000256" key="2">
    <source>
        <dbReference type="ARBA" id="ARBA00008655"/>
    </source>
</evidence>
<dbReference type="SUPFAM" id="SSF69593">
    <property type="entry name" value="Glycerol-3-phosphate (1)-acyltransferase"/>
    <property type="match status" value="1"/>
</dbReference>
<name>A0A7C5U6C4_9BACT</name>
<protein>
    <recommendedName>
        <fullName evidence="7">1-acyl-sn-glycerol-3-phosphate acyltransferase</fullName>
        <ecNumber evidence="7">2.3.1.51</ecNumber>
    </recommendedName>
</protein>
<keyword evidence="5 7" id="KW-0443">Lipid metabolism</keyword>
<keyword evidence="8" id="KW-0812">Transmembrane</keyword>
<feature type="transmembrane region" description="Helical" evidence="8">
    <location>
        <begin position="12"/>
        <end position="35"/>
    </location>
</feature>
<dbReference type="GO" id="GO:0016020">
    <property type="term" value="C:membrane"/>
    <property type="evidence" value="ECO:0007669"/>
    <property type="project" value="InterPro"/>
</dbReference>
<dbReference type="NCBIfam" id="TIGR00530">
    <property type="entry name" value="AGP_acyltrn"/>
    <property type="match status" value="1"/>
</dbReference>
<keyword evidence="6 7" id="KW-0012">Acyltransferase</keyword>
<dbReference type="EC" id="2.3.1.51" evidence="7"/>
<proteinExistence type="inferred from homology"/>
<dbReference type="GO" id="GO:0006654">
    <property type="term" value="P:phosphatidic acid biosynthetic process"/>
    <property type="evidence" value="ECO:0007669"/>
    <property type="project" value="TreeGrafter"/>
</dbReference>
<comment type="pathway">
    <text evidence="1">Lipid metabolism.</text>
</comment>
<accession>A0A7C5U6C4</accession>
<dbReference type="AlphaFoldDB" id="A0A7C5U6C4"/>
<dbReference type="PANTHER" id="PTHR10434">
    <property type="entry name" value="1-ACYL-SN-GLYCEROL-3-PHOSPHATE ACYLTRANSFERASE"/>
    <property type="match status" value="1"/>
</dbReference>
<evidence type="ECO:0000256" key="8">
    <source>
        <dbReference type="SAM" id="Phobius"/>
    </source>
</evidence>
<reference evidence="10" key="1">
    <citation type="journal article" date="2020" name="mSystems">
        <title>Genome- and Community-Level Interaction Insights into Carbon Utilization and Element Cycling Functions of Hydrothermarchaeota in Hydrothermal Sediment.</title>
        <authorList>
            <person name="Zhou Z."/>
            <person name="Liu Y."/>
            <person name="Xu W."/>
            <person name="Pan J."/>
            <person name="Luo Z.H."/>
            <person name="Li M."/>
        </authorList>
    </citation>
    <scope>NUCLEOTIDE SEQUENCE [LARGE SCALE GENOMIC DNA]</scope>
    <source>
        <strain evidence="10">SpSt-1088</strain>
    </source>
</reference>
<dbReference type="CDD" id="cd07989">
    <property type="entry name" value="LPLAT_AGPAT-like"/>
    <property type="match status" value="1"/>
</dbReference>